<proteinExistence type="predicted"/>
<evidence type="ECO:0008006" key="4">
    <source>
        <dbReference type="Google" id="ProtNLM"/>
    </source>
</evidence>
<gene>
    <name evidence="2" type="ORF">NF685_11600</name>
</gene>
<dbReference type="EMBL" id="JAMXQU010000009">
    <property type="protein sequence ID" value="MCO6160675.1"/>
    <property type="molecule type" value="Genomic_DNA"/>
</dbReference>
<dbReference type="RefSeq" id="WP_222547566.1">
    <property type="nucleotide sequence ID" value="NZ_BAPW01000046.1"/>
</dbReference>
<evidence type="ECO:0000256" key="1">
    <source>
        <dbReference type="SAM" id="Coils"/>
    </source>
</evidence>
<organism evidence="2 3">
    <name type="scientific">Asaia lannensis NBRC 102526</name>
    <dbReference type="NCBI Taxonomy" id="1307926"/>
    <lineage>
        <taxon>Bacteria</taxon>
        <taxon>Pseudomonadati</taxon>
        <taxon>Pseudomonadota</taxon>
        <taxon>Alphaproteobacteria</taxon>
        <taxon>Acetobacterales</taxon>
        <taxon>Acetobacteraceae</taxon>
        <taxon>Asaia</taxon>
    </lineage>
</organism>
<sequence>MSETKPANYYMPYYSGPVTDSKGNATPAFTRYQLALFNRTGKEQGMDAVYDTQQITLALDTANKAEADAQTAIRNAATAQAAAEAAAQQAADAETDALAAQSAAAQAEADAQSALKAAQDVLVMTLLTSSSLTAKTGQSLDDAALLSAQSQIWPSLLLQSSQA</sequence>
<feature type="coiled-coil region" evidence="1">
    <location>
        <begin position="62"/>
        <end position="110"/>
    </location>
</feature>
<reference evidence="2 3" key="1">
    <citation type="submission" date="2022-06" db="EMBL/GenBank/DDBJ databases">
        <title>Whole-genome of Asaia lannensis strain LMG 27011T.</title>
        <authorList>
            <person name="Sombolestani A."/>
        </authorList>
    </citation>
    <scope>NUCLEOTIDE SEQUENCE [LARGE SCALE GENOMIC DNA]</scope>
    <source>
        <strain evidence="2 3">NBRC 102526</strain>
    </source>
</reference>
<dbReference type="Proteomes" id="UP001523401">
    <property type="component" value="Unassembled WGS sequence"/>
</dbReference>
<comment type="caution">
    <text evidence="2">The sequence shown here is derived from an EMBL/GenBank/DDBJ whole genome shotgun (WGS) entry which is preliminary data.</text>
</comment>
<evidence type="ECO:0000313" key="3">
    <source>
        <dbReference type="Proteomes" id="UP001523401"/>
    </source>
</evidence>
<accession>A0ABT1CIK5</accession>
<evidence type="ECO:0000313" key="2">
    <source>
        <dbReference type="EMBL" id="MCO6160675.1"/>
    </source>
</evidence>
<protein>
    <recommendedName>
        <fullName evidence="4">Tail fiber assembly protein</fullName>
    </recommendedName>
</protein>
<keyword evidence="3" id="KW-1185">Reference proteome</keyword>
<keyword evidence="1" id="KW-0175">Coiled coil</keyword>
<name>A0ABT1CIK5_9PROT</name>